<keyword evidence="1" id="KW-0732">Signal</keyword>
<evidence type="ECO:0000259" key="3">
    <source>
        <dbReference type="SMART" id="SM00210"/>
    </source>
</evidence>
<dbReference type="AlphaFoldDB" id="A0A9X9Q5P4"/>
<dbReference type="InterPro" id="IPR046970">
    <property type="entry name" value="TSP/COMP_CC_sf"/>
</dbReference>
<feature type="domain" description="Thrombospondin-like N-terminal" evidence="3">
    <location>
        <begin position="2"/>
        <end position="165"/>
    </location>
</feature>
<dbReference type="SMART" id="SM00210">
    <property type="entry name" value="TSPN"/>
    <property type="match status" value="1"/>
</dbReference>
<feature type="non-terminal residue" evidence="4">
    <location>
        <position position="235"/>
    </location>
</feature>
<dbReference type="PANTHER" id="PTHR10199:SF92">
    <property type="entry name" value="THROMBOSPONDIN-4"/>
    <property type="match status" value="1"/>
</dbReference>
<organism evidence="4 5">
    <name type="scientific">Gulo gulo</name>
    <name type="common">Wolverine</name>
    <name type="synonym">Gluton</name>
    <dbReference type="NCBI Taxonomy" id="48420"/>
    <lineage>
        <taxon>Eukaryota</taxon>
        <taxon>Metazoa</taxon>
        <taxon>Chordata</taxon>
        <taxon>Craniata</taxon>
        <taxon>Vertebrata</taxon>
        <taxon>Euteleostomi</taxon>
        <taxon>Mammalia</taxon>
        <taxon>Eutheria</taxon>
        <taxon>Laurasiatheria</taxon>
        <taxon>Carnivora</taxon>
        <taxon>Caniformia</taxon>
        <taxon>Musteloidea</taxon>
        <taxon>Mustelidae</taxon>
        <taxon>Guloninae</taxon>
        <taxon>Gulo</taxon>
    </lineage>
</organism>
<dbReference type="PANTHER" id="PTHR10199">
    <property type="entry name" value="THROMBOSPONDIN"/>
    <property type="match status" value="1"/>
</dbReference>
<dbReference type="GO" id="GO:0034976">
    <property type="term" value="P:response to endoplasmic reticulum stress"/>
    <property type="evidence" value="ECO:0007669"/>
    <property type="project" value="TreeGrafter"/>
</dbReference>
<evidence type="ECO:0000256" key="2">
    <source>
        <dbReference type="ARBA" id="ARBA00022737"/>
    </source>
</evidence>
<name>A0A9X9Q5P4_GULGU</name>
<gene>
    <name evidence="4" type="ORF">BN2614_LOCUS1</name>
</gene>
<sequence>SPVFDLLPSSSQRLNPAVLQPVLTDPTLNEVYVISTFKLHTKSSATIFGLYSSTDNSKYLEFTVMGRLNKAILRYLKNDGKIHLVVFNNLQLADGRRHRVLLRLSNLQQGAGSVELYVDCTQVDSVRYLPRAFSSPSQSPESIELRTFQRKAQDFLEELKLVVRGSLFQVASLQDCFLQQSEPLATASTGDFNRQFLGQMMQLNQLLGEVKDLLRQQVKETSFLRNTVAECHACG</sequence>
<protein>
    <recommendedName>
        <fullName evidence="3">Thrombospondin-like N-terminal domain-containing protein</fullName>
    </recommendedName>
</protein>
<reference evidence="4 5" key="1">
    <citation type="submission" date="2018-10" db="EMBL/GenBank/DDBJ databases">
        <authorList>
            <person name="Ekblom R."/>
            <person name="Jareborg N."/>
        </authorList>
    </citation>
    <scope>NUCLEOTIDE SEQUENCE [LARGE SCALE GENOMIC DNA]</scope>
    <source>
        <tissue evidence="4">Muscle</tissue>
    </source>
</reference>
<evidence type="ECO:0000313" key="5">
    <source>
        <dbReference type="Proteomes" id="UP000269945"/>
    </source>
</evidence>
<dbReference type="Proteomes" id="UP000269945">
    <property type="component" value="Unassembled WGS sequence"/>
</dbReference>
<dbReference type="FunFam" id="1.20.5.10:FF:000001">
    <property type="entry name" value="thrombospondin-3 isoform X2"/>
    <property type="match status" value="1"/>
</dbReference>
<dbReference type="FunFam" id="2.60.120.200:FF:000123">
    <property type="entry name" value="Thrombospondin 4"/>
    <property type="match status" value="1"/>
</dbReference>
<dbReference type="EMBL" id="CYRY02038786">
    <property type="protein sequence ID" value="VCX30667.1"/>
    <property type="molecule type" value="Genomic_DNA"/>
</dbReference>
<accession>A0A9X9Q5P4</accession>
<evidence type="ECO:0000256" key="1">
    <source>
        <dbReference type="ARBA" id="ARBA00022729"/>
    </source>
</evidence>
<dbReference type="Gene3D" id="2.60.120.200">
    <property type="match status" value="1"/>
</dbReference>
<keyword evidence="2" id="KW-0677">Repeat</keyword>
<evidence type="ECO:0000313" key="4">
    <source>
        <dbReference type="EMBL" id="VCX30667.1"/>
    </source>
</evidence>
<dbReference type="Pfam" id="PF11598">
    <property type="entry name" value="COMP"/>
    <property type="match status" value="1"/>
</dbReference>
<feature type="non-terminal residue" evidence="4">
    <location>
        <position position="1"/>
    </location>
</feature>
<dbReference type="InterPro" id="IPR013320">
    <property type="entry name" value="ConA-like_dom_sf"/>
</dbReference>
<proteinExistence type="predicted"/>
<dbReference type="SUPFAM" id="SSF58006">
    <property type="entry name" value="Assembly domain of cartilage oligomeric matrix protein"/>
    <property type="match status" value="1"/>
</dbReference>
<comment type="caution">
    <text evidence="4">The sequence shown here is derived from an EMBL/GenBank/DDBJ whole genome shotgun (WGS) entry which is preliminary data.</text>
</comment>
<dbReference type="SUPFAM" id="SSF49899">
    <property type="entry name" value="Concanavalin A-like lectins/glucanases"/>
    <property type="match status" value="1"/>
</dbReference>
<keyword evidence="5" id="KW-1185">Reference proteome</keyword>
<dbReference type="Gene3D" id="1.20.5.10">
    <property type="match status" value="1"/>
</dbReference>
<dbReference type="InterPro" id="IPR024665">
    <property type="entry name" value="TSP/COMP_CC"/>
</dbReference>
<dbReference type="InterPro" id="IPR048287">
    <property type="entry name" value="TSPN-like_N"/>
</dbReference>